<feature type="transmembrane region" description="Helical" evidence="8">
    <location>
        <begin position="1013"/>
        <end position="1036"/>
    </location>
</feature>
<name>A0A7X1PNF1_9PSED</name>
<feature type="transmembrane region" description="Helical" evidence="8">
    <location>
        <begin position="935"/>
        <end position="960"/>
    </location>
</feature>
<dbReference type="AlphaFoldDB" id="A0A7X1PNF1"/>
<dbReference type="EMBL" id="WHUV01000003">
    <property type="protein sequence ID" value="MQA54997.1"/>
    <property type="molecule type" value="Genomic_DNA"/>
</dbReference>
<dbReference type="GO" id="GO:0042910">
    <property type="term" value="F:xenobiotic transmembrane transporter activity"/>
    <property type="evidence" value="ECO:0007669"/>
    <property type="project" value="TreeGrafter"/>
</dbReference>
<evidence type="ECO:0000256" key="1">
    <source>
        <dbReference type="ARBA" id="ARBA00004651"/>
    </source>
</evidence>
<comment type="caution">
    <text evidence="9">The sequence shown here is derived from an EMBL/GenBank/DDBJ whole genome shotgun (WGS) entry which is preliminary data.</text>
</comment>
<keyword evidence="5 8" id="KW-0812">Transmembrane</keyword>
<feature type="transmembrane region" description="Helical" evidence="8">
    <location>
        <begin position="884"/>
        <end position="903"/>
    </location>
</feature>
<dbReference type="Pfam" id="PF00873">
    <property type="entry name" value="ACR_tran"/>
    <property type="match status" value="1"/>
</dbReference>
<dbReference type="InterPro" id="IPR004763">
    <property type="entry name" value="CusA-like"/>
</dbReference>
<dbReference type="SUPFAM" id="SSF82866">
    <property type="entry name" value="Multidrug efflux transporter AcrB transmembrane domain"/>
    <property type="match status" value="2"/>
</dbReference>
<protein>
    <submittedName>
        <fullName evidence="9">CusA/CzcA family heavy metal efflux RND transporter</fullName>
    </submittedName>
</protein>
<dbReference type="GO" id="GO:0008324">
    <property type="term" value="F:monoatomic cation transmembrane transporter activity"/>
    <property type="evidence" value="ECO:0007669"/>
    <property type="project" value="InterPro"/>
</dbReference>
<dbReference type="PRINTS" id="PR00702">
    <property type="entry name" value="ACRIFLAVINRP"/>
</dbReference>
<dbReference type="Gene3D" id="3.30.70.1440">
    <property type="entry name" value="Multidrug efflux transporter AcrB pore domain"/>
    <property type="match status" value="1"/>
</dbReference>
<feature type="transmembrane region" description="Helical" evidence="8">
    <location>
        <begin position="452"/>
        <end position="474"/>
    </location>
</feature>
<evidence type="ECO:0000256" key="2">
    <source>
        <dbReference type="ARBA" id="ARBA00010942"/>
    </source>
</evidence>
<gene>
    <name evidence="9" type="ORF">GDH07_16890</name>
</gene>
<feature type="transmembrane region" description="Helical" evidence="8">
    <location>
        <begin position="393"/>
        <end position="414"/>
    </location>
</feature>
<organism evidence="9 10">
    <name type="scientific">Pseudomonas piscis</name>
    <dbReference type="NCBI Taxonomy" id="2614538"/>
    <lineage>
        <taxon>Bacteria</taxon>
        <taxon>Pseudomonadati</taxon>
        <taxon>Pseudomonadota</taxon>
        <taxon>Gammaproteobacteria</taxon>
        <taxon>Pseudomonadales</taxon>
        <taxon>Pseudomonadaceae</taxon>
        <taxon>Pseudomonas</taxon>
    </lineage>
</organism>
<evidence type="ECO:0000256" key="4">
    <source>
        <dbReference type="ARBA" id="ARBA00022475"/>
    </source>
</evidence>
<dbReference type="InterPro" id="IPR027463">
    <property type="entry name" value="AcrB_DN_DC_subdom"/>
</dbReference>
<dbReference type="PANTHER" id="PTHR32063">
    <property type="match status" value="1"/>
</dbReference>
<dbReference type="RefSeq" id="WP_152898342.1">
    <property type="nucleotide sequence ID" value="NZ_WHUV01000003.1"/>
</dbReference>
<keyword evidence="6 8" id="KW-1133">Transmembrane helix</keyword>
<dbReference type="InterPro" id="IPR001036">
    <property type="entry name" value="Acrflvin-R"/>
</dbReference>
<dbReference type="Proteomes" id="UP000486534">
    <property type="component" value="Unassembled WGS sequence"/>
</dbReference>
<evidence type="ECO:0000313" key="9">
    <source>
        <dbReference type="EMBL" id="MQA54997.1"/>
    </source>
</evidence>
<keyword evidence="4" id="KW-1003">Cell membrane</keyword>
<dbReference type="Gene3D" id="1.20.1640.10">
    <property type="entry name" value="Multidrug efflux transporter AcrB transmembrane domain"/>
    <property type="match status" value="2"/>
</dbReference>
<feature type="transmembrane region" description="Helical" evidence="8">
    <location>
        <begin position="538"/>
        <end position="556"/>
    </location>
</feature>
<feature type="transmembrane region" description="Helical" evidence="8">
    <location>
        <begin position="369"/>
        <end position="387"/>
    </location>
</feature>
<dbReference type="SUPFAM" id="SSF82693">
    <property type="entry name" value="Multidrug efflux transporter AcrB pore domain, PN1, PN2, PC1 and PC2 subdomains"/>
    <property type="match status" value="3"/>
</dbReference>
<evidence type="ECO:0000313" key="10">
    <source>
        <dbReference type="Proteomes" id="UP000486534"/>
    </source>
</evidence>
<evidence type="ECO:0000256" key="6">
    <source>
        <dbReference type="ARBA" id="ARBA00022989"/>
    </source>
</evidence>
<keyword evidence="7 8" id="KW-0472">Membrane</keyword>
<keyword evidence="3" id="KW-0813">Transport</keyword>
<feature type="transmembrane region" description="Helical" evidence="8">
    <location>
        <begin position="12"/>
        <end position="31"/>
    </location>
</feature>
<dbReference type="Gene3D" id="3.30.70.1430">
    <property type="entry name" value="Multidrug efflux transporter AcrB pore domain"/>
    <property type="match status" value="2"/>
</dbReference>
<dbReference type="GO" id="GO:0005886">
    <property type="term" value="C:plasma membrane"/>
    <property type="evidence" value="ECO:0007669"/>
    <property type="project" value="UniProtKB-SubCell"/>
</dbReference>
<dbReference type="SUPFAM" id="SSF82714">
    <property type="entry name" value="Multidrug efflux transporter AcrB TolC docking domain, DN and DC subdomains"/>
    <property type="match status" value="2"/>
</dbReference>
<evidence type="ECO:0000256" key="5">
    <source>
        <dbReference type="ARBA" id="ARBA00022692"/>
    </source>
</evidence>
<sequence>MFERIIQFAIEQRIIVLLGVLLMAGIGIASYQKLPIDAVPDITNVQVQINSAAPGFSPLETEQRITFPIETAMAGLPGLQQTRSLSRSGLSQVTVIFKDGTDIFFARQLVNERLQVAREQLPEGVEAQMGPISTGLGEIFLWTVETEEGARKEDGTPYTPTDLRVIQDWIIKPQLRNVPGVAEINTIGGFAKEYQIAPDPKRLAAHRLTLTDLVTALERNNANVGAGYIERSGEQLLIRAPGQLASIDDIANIVISSSDGTPIRVRNVAQVEIGRELRTGAATENGREVVLGTVFMLIGENSRAVSQAVAKRLEEINRTLPEGVVAVTVYDRTNLVEKAIATVKKNLFEGALLVIVILFLFLGNIRAALITALVIPLSMLFTFTGMFSNKVSANLMSLGALDFGIIVDGAVVIVENAIRRLAHAQQSHGRMLTRSERLHEVFAAAKEARRPLIYGQLIIMVVYLPIFALTGVSGKMFHPMAFTVVMALLGAMILSVTFVPAAIALFVTGKVQEKENLVMRNAKRGYAPVLDWVMQRRGLTFALAGAVLVGSGLLASRMGSEFIPSLSEGDLALQALRVPGTSLSQSVDMQQRLEKTLLGQVPEVERVFARTGTAEIASDPMPPNISDSYVMLKPKAQWPDPGKSREALIADIQRASAMVPGNAYELSQPIQLRFNELISGVRSDVAVKVFGDDMAVLNKTANEIASALQGLAGASEVKVEQTTGLPVLTINIDRDKAARYGLNVGDVQDTIAVAVGGRQAGILYEGDRRFDMVVRLSDQLRTDIDGLSRLLVPIPATAGSVNGQIGFIALSEVASLDLVLGPNQVSRENGKRLVIVSANVRGRDIGSFVEEATTLIADKVKVPAGYWTTWGGQFEQLQEASQRLQVVVPVALLLVFGLLFMMFNNLKDGLLVFTGIPFALTGGIMALWLRDIPLSISAGVGFIALSGVAVLNGLVMIAFIRNLREEGRSLPMAIREGALTRLRPVLMTALVASLGFVPMALATGTGAEVQRPLATVVIGGILSSTILTLLVLPALYQWAHRREE</sequence>
<comment type="similarity">
    <text evidence="2">Belongs to the resistance-nodulation-cell division (RND) (TC 2.A.6) family.</text>
</comment>
<dbReference type="NCBIfam" id="TIGR00914">
    <property type="entry name" value="2A0601"/>
    <property type="match status" value="1"/>
</dbReference>
<evidence type="ECO:0000256" key="3">
    <source>
        <dbReference type="ARBA" id="ARBA00022448"/>
    </source>
</evidence>
<proteinExistence type="inferred from homology"/>
<evidence type="ECO:0000256" key="8">
    <source>
        <dbReference type="SAM" id="Phobius"/>
    </source>
</evidence>
<feature type="transmembrane region" description="Helical" evidence="8">
    <location>
        <begin position="346"/>
        <end position="362"/>
    </location>
</feature>
<feature type="transmembrane region" description="Helical" evidence="8">
    <location>
        <begin position="981"/>
        <end position="1001"/>
    </location>
</feature>
<reference evidence="9 10" key="1">
    <citation type="submission" date="2019-10" db="EMBL/GenBank/DDBJ databases">
        <title>Pseudomonas dajingensis sp. nov., isolated from the profound head ulcers of farmed Murray cod (Maccullochella peelii peelii).</title>
        <authorList>
            <person name="Liu Y."/>
        </authorList>
    </citation>
    <scope>NUCLEOTIDE SEQUENCE [LARGE SCALE GENOMIC DNA]</scope>
    <source>
        <strain evidence="9 10">MC042</strain>
    </source>
</reference>
<feature type="transmembrane region" description="Helical" evidence="8">
    <location>
        <begin position="480"/>
        <end position="507"/>
    </location>
</feature>
<accession>A0A7X1PNF1</accession>
<dbReference type="Gene3D" id="3.30.2090.10">
    <property type="entry name" value="Multidrug efflux transporter AcrB TolC docking domain, DN and DC subdomains"/>
    <property type="match status" value="2"/>
</dbReference>
<dbReference type="PANTHER" id="PTHR32063:SF24">
    <property type="entry name" value="CATION EFFLUX SYSTEM (ACRB_ACRD_ACRF FAMILY)"/>
    <property type="match status" value="1"/>
</dbReference>
<comment type="subcellular location">
    <subcellularLocation>
        <location evidence="1">Cell membrane</location>
        <topology evidence="1">Multi-pass membrane protein</topology>
    </subcellularLocation>
</comment>
<dbReference type="Gene3D" id="3.30.70.1320">
    <property type="entry name" value="Multidrug efflux transporter AcrB pore domain like"/>
    <property type="match status" value="1"/>
</dbReference>
<evidence type="ECO:0000256" key="7">
    <source>
        <dbReference type="ARBA" id="ARBA00023136"/>
    </source>
</evidence>
<feature type="transmembrane region" description="Helical" evidence="8">
    <location>
        <begin position="910"/>
        <end position="929"/>
    </location>
</feature>